<evidence type="ECO:0000313" key="2">
    <source>
        <dbReference type="Proteomes" id="UP000191931"/>
    </source>
</evidence>
<name>A0A1W1HF04_9BACT</name>
<accession>A0A1W1HF04</accession>
<organism evidence="1 2">
    <name type="scientific">Desulfamplus magnetovallimortis</name>
    <dbReference type="NCBI Taxonomy" id="1246637"/>
    <lineage>
        <taxon>Bacteria</taxon>
        <taxon>Pseudomonadati</taxon>
        <taxon>Thermodesulfobacteriota</taxon>
        <taxon>Desulfobacteria</taxon>
        <taxon>Desulfobacterales</taxon>
        <taxon>Desulfobacteraceae</taxon>
        <taxon>Desulfamplus</taxon>
    </lineage>
</organism>
<dbReference type="RefSeq" id="WP_080809807.1">
    <property type="nucleotide sequence ID" value="NZ_LT828572.1"/>
</dbReference>
<reference evidence="1 2" key="1">
    <citation type="submission" date="2017-03" db="EMBL/GenBank/DDBJ databases">
        <authorList>
            <person name="Afonso C.L."/>
            <person name="Miller P.J."/>
            <person name="Scott M.A."/>
            <person name="Spackman E."/>
            <person name="Goraichik I."/>
            <person name="Dimitrov K.M."/>
            <person name="Suarez D.L."/>
            <person name="Swayne D.E."/>
        </authorList>
    </citation>
    <scope>NUCLEOTIDE SEQUENCE [LARGE SCALE GENOMIC DNA]</scope>
    <source>
        <strain evidence="1">PRJEB14757</strain>
    </source>
</reference>
<gene>
    <name evidence="1" type="ORF">MTBBW1_2620014</name>
</gene>
<dbReference type="Proteomes" id="UP000191931">
    <property type="component" value="Unassembled WGS sequence"/>
</dbReference>
<keyword evidence="2" id="KW-1185">Reference proteome</keyword>
<evidence type="ECO:0000313" key="1">
    <source>
        <dbReference type="EMBL" id="SLM31050.1"/>
    </source>
</evidence>
<protein>
    <submittedName>
        <fullName evidence="1">Uncharacterized protein</fullName>
    </submittedName>
</protein>
<proteinExistence type="predicted"/>
<dbReference type="AlphaFoldDB" id="A0A1W1HF04"/>
<dbReference type="EMBL" id="FWEV01000182">
    <property type="protein sequence ID" value="SLM31050.1"/>
    <property type="molecule type" value="Genomic_DNA"/>
</dbReference>
<sequence>MDYKTILKDEPRDRVANALGVSTSYASALLTGYHKPGPELEQKLIDLAKKKESFGQQHTSGQHGMEYLAARNRQQVEFSEEQLQQIEKDLRDLPDHNFVKIQLIKNLCKQGHHEMLATLNSGIAFERLKREMQEGH</sequence>
<dbReference type="STRING" id="1246637.MTBBW1_2620014"/>